<dbReference type="InterPro" id="IPR050266">
    <property type="entry name" value="AB_hydrolase_sf"/>
</dbReference>
<dbReference type="InterPro" id="IPR000073">
    <property type="entry name" value="AB_hydrolase_1"/>
</dbReference>
<dbReference type="InterPro" id="IPR029058">
    <property type="entry name" value="AB_hydrolase_fold"/>
</dbReference>
<dbReference type="Pfam" id="PF00561">
    <property type="entry name" value="Abhydrolase_1"/>
    <property type="match status" value="1"/>
</dbReference>
<proteinExistence type="predicted"/>
<keyword evidence="1" id="KW-0378">Hydrolase</keyword>
<name>A0ABV6V332_9ACTN</name>
<dbReference type="Gene3D" id="3.40.50.1820">
    <property type="entry name" value="alpha/beta hydrolase"/>
    <property type="match status" value="1"/>
</dbReference>
<dbReference type="SUPFAM" id="SSF53474">
    <property type="entry name" value="alpha/beta-Hydrolases"/>
    <property type="match status" value="1"/>
</dbReference>
<comment type="caution">
    <text evidence="1">The sequence shown here is derived from an EMBL/GenBank/DDBJ whole genome shotgun (WGS) entry which is preliminary data.</text>
</comment>
<evidence type="ECO:0000313" key="1">
    <source>
        <dbReference type="EMBL" id="MFC1408083.1"/>
    </source>
</evidence>
<dbReference type="PRINTS" id="PR00111">
    <property type="entry name" value="ABHYDROLASE"/>
</dbReference>
<accession>A0ABV6V332</accession>
<protein>
    <submittedName>
        <fullName evidence="1">Alpha/beta fold hydrolase</fullName>
    </submittedName>
</protein>
<organism evidence="1 2">
    <name type="scientific">Streptacidiphilus alkalitolerans</name>
    <dbReference type="NCBI Taxonomy" id="3342712"/>
    <lineage>
        <taxon>Bacteria</taxon>
        <taxon>Bacillati</taxon>
        <taxon>Actinomycetota</taxon>
        <taxon>Actinomycetes</taxon>
        <taxon>Kitasatosporales</taxon>
        <taxon>Streptomycetaceae</taxon>
        <taxon>Streptacidiphilus</taxon>
    </lineage>
</organism>
<dbReference type="GO" id="GO:0016787">
    <property type="term" value="F:hydrolase activity"/>
    <property type="evidence" value="ECO:0007669"/>
    <property type="project" value="UniProtKB-KW"/>
</dbReference>
<reference evidence="1 2" key="1">
    <citation type="submission" date="2024-09" db="EMBL/GenBank/DDBJ databases">
        <authorList>
            <person name="Lee S.D."/>
        </authorList>
    </citation>
    <scope>NUCLEOTIDE SEQUENCE [LARGE SCALE GENOMIC DNA]</scope>
    <source>
        <strain evidence="1 2">N1-1</strain>
    </source>
</reference>
<dbReference type="PRINTS" id="PR00412">
    <property type="entry name" value="EPOXHYDRLASE"/>
</dbReference>
<sequence>MATVLVGDAEFGYDEAGSGPAVLLVHAGLADRRMWDHQFRALSADHRVIRYDWRGYGGSADARGEVARHEDLLALMDALAVDRAALVGCSYGGAHALDAALVAPDRVRALALVCSGLSGYTWSPETVELMRRGVRAAVPAERLRAYADRTAERVDPADVAAVAEANVRLMVVGPDRDPAELDPGVLERARTMCRGVFAREWNGPAFTEREPQRPALGRLAEIGASTLVVNGLADLPAIQEIAGILAGGIAGARRIDLPATGHLPPLERPEQVTAALADFLRGLPR</sequence>
<dbReference type="PANTHER" id="PTHR43798">
    <property type="entry name" value="MONOACYLGLYCEROL LIPASE"/>
    <property type="match status" value="1"/>
</dbReference>
<evidence type="ECO:0000313" key="2">
    <source>
        <dbReference type="Proteomes" id="UP001592582"/>
    </source>
</evidence>
<keyword evidence="2" id="KW-1185">Reference proteome</keyword>
<gene>
    <name evidence="1" type="ORF">ACEZDG_02175</name>
</gene>
<dbReference type="EMBL" id="JBHEZX010000001">
    <property type="protein sequence ID" value="MFC1408083.1"/>
    <property type="molecule type" value="Genomic_DNA"/>
</dbReference>
<dbReference type="Proteomes" id="UP001592582">
    <property type="component" value="Unassembled WGS sequence"/>
</dbReference>
<dbReference type="InterPro" id="IPR000639">
    <property type="entry name" value="Epox_hydrolase-like"/>
</dbReference>